<protein>
    <recommendedName>
        <fullName evidence="1">DUF427 domain-containing protein</fullName>
    </recommendedName>
</protein>
<dbReference type="Gene3D" id="2.170.150.40">
    <property type="entry name" value="Domain of unknown function (DUF427)"/>
    <property type="match status" value="1"/>
</dbReference>
<proteinExistence type="predicted"/>
<dbReference type="PANTHER" id="PTHR34310:SF5">
    <property type="entry name" value="DUF427 DOMAIN PROTEIN (AFU_ORTHOLOGUE AFUA_3G02220)"/>
    <property type="match status" value="1"/>
</dbReference>
<dbReference type="Proteomes" id="UP001500363">
    <property type="component" value="Unassembled WGS sequence"/>
</dbReference>
<dbReference type="InterPro" id="IPR038694">
    <property type="entry name" value="DUF427_sf"/>
</dbReference>
<evidence type="ECO:0000259" key="1">
    <source>
        <dbReference type="Pfam" id="PF04248"/>
    </source>
</evidence>
<evidence type="ECO:0000313" key="2">
    <source>
        <dbReference type="EMBL" id="GAA1521479.1"/>
    </source>
</evidence>
<dbReference type="InterPro" id="IPR007361">
    <property type="entry name" value="DUF427"/>
</dbReference>
<keyword evidence="3" id="KW-1185">Reference proteome</keyword>
<dbReference type="Pfam" id="PF04248">
    <property type="entry name" value="NTP_transf_9"/>
    <property type="match status" value="1"/>
</dbReference>
<reference evidence="3" key="1">
    <citation type="journal article" date="2019" name="Int. J. Syst. Evol. Microbiol.">
        <title>The Global Catalogue of Microorganisms (GCM) 10K type strain sequencing project: providing services to taxonomists for standard genome sequencing and annotation.</title>
        <authorList>
            <consortium name="The Broad Institute Genomics Platform"/>
            <consortium name="The Broad Institute Genome Sequencing Center for Infectious Disease"/>
            <person name="Wu L."/>
            <person name="Ma J."/>
        </authorList>
    </citation>
    <scope>NUCLEOTIDE SEQUENCE [LARGE SCALE GENOMIC DNA]</scope>
    <source>
        <strain evidence="3">JCM 14303</strain>
    </source>
</reference>
<sequence length="159" mass="17529">MTVRAVWNGVVLAESDDTVVVDGNHYFPESALRQEYFTPSPTKSLCPWKGIASYYSVTVYGATNADAAWTYRHPLPSARKLKNGSRSPTTSKSLHTDQPAASAFERLLLPSPVPLLDRCRVEAPVWREIAPDHQVACQRADELTLTSGDLVDHRCAAMS</sequence>
<comment type="caution">
    <text evidence="2">The sequence shown here is derived from an EMBL/GenBank/DDBJ whole genome shotgun (WGS) entry which is preliminary data.</text>
</comment>
<organism evidence="2 3">
    <name type="scientific">Kribbella lupini</name>
    <dbReference type="NCBI Taxonomy" id="291602"/>
    <lineage>
        <taxon>Bacteria</taxon>
        <taxon>Bacillati</taxon>
        <taxon>Actinomycetota</taxon>
        <taxon>Actinomycetes</taxon>
        <taxon>Propionibacteriales</taxon>
        <taxon>Kribbellaceae</taxon>
        <taxon>Kribbella</taxon>
    </lineage>
</organism>
<feature type="domain" description="DUF427" evidence="1">
    <location>
        <begin position="3"/>
        <end position="83"/>
    </location>
</feature>
<accession>A0ABP4LG38</accession>
<evidence type="ECO:0000313" key="3">
    <source>
        <dbReference type="Proteomes" id="UP001500363"/>
    </source>
</evidence>
<name>A0ABP4LG38_9ACTN</name>
<dbReference type="RefSeq" id="WP_344172925.1">
    <property type="nucleotide sequence ID" value="NZ_BAAANC010000001.1"/>
</dbReference>
<dbReference type="PANTHER" id="PTHR34310">
    <property type="entry name" value="DUF427 DOMAIN PROTEIN (AFU_ORTHOLOGUE AFUA_3G02220)"/>
    <property type="match status" value="1"/>
</dbReference>
<gene>
    <name evidence="2" type="ORF">GCM10009741_23180</name>
</gene>
<dbReference type="EMBL" id="BAAANC010000001">
    <property type="protein sequence ID" value="GAA1521479.1"/>
    <property type="molecule type" value="Genomic_DNA"/>
</dbReference>